<sequence>MEELDLEEDDEGNESDSSDSSWSTTSTSSFDADMEYLECGIHKARTSGIPKDLNFADEILPHLQPDRFQQSFRMCRTSFLYIH</sequence>
<feature type="compositionally biased region" description="Acidic residues" evidence="1">
    <location>
        <begin position="1"/>
        <end position="17"/>
    </location>
</feature>
<gene>
    <name evidence="2" type="ORF">L211DRAFT_838589</name>
</gene>
<feature type="region of interest" description="Disordered" evidence="1">
    <location>
        <begin position="1"/>
        <end position="27"/>
    </location>
</feature>
<feature type="compositionally biased region" description="Low complexity" evidence="1">
    <location>
        <begin position="18"/>
        <end position="27"/>
    </location>
</feature>
<dbReference type="EMBL" id="ML121546">
    <property type="protein sequence ID" value="RPB23445.1"/>
    <property type="molecule type" value="Genomic_DNA"/>
</dbReference>
<name>A0A3N4LZE6_9PEZI</name>
<reference evidence="2 3" key="1">
    <citation type="journal article" date="2018" name="Nat. Ecol. Evol.">
        <title>Pezizomycetes genomes reveal the molecular basis of ectomycorrhizal truffle lifestyle.</title>
        <authorList>
            <person name="Murat C."/>
            <person name="Payen T."/>
            <person name="Noel B."/>
            <person name="Kuo A."/>
            <person name="Morin E."/>
            <person name="Chen J."/>
            <person name="Kohler A."/>
            <person name="Krizsan K."/>
            <person name="Balestrini R."/>
            <person name="Da Silva C."/>
            <person name="Montanini B."/>
            <person name="Hainaut M."/>
            <person name="Levati E."/>
            <person name="Barry K.W."/>
            <person name="Belfiori B."/>
            <person name="Cichocki N."/>
            <person name="Clum A."/>
            <person name="Dockter R.B."/>
            <person name="Fauchery L."/>
            <person name="Guy J."/>
            <person name="Iotti M."/>
            <person name="Le Tacon F."/>
            <person name="Lindquist E.A."/>
            <person name="Lipzen A."/>
            <person name="Malagnac F."/>
            <person name="Mello A."/>
            <person name="Molinier V."/>
            <person name="Miyauchi S."/>
            <person name="Poulain J."/>
            <person name="Riccioni C."/>
            <person name="Rubini A."/>
            <person name="Sitrit Y."/>
            <person name="Splivallo R."/>
            <person name="Traeger S."/>
            <person name="Wang M."/>
            <person name="Zifcakova L."/>
            <person name="Wipf D."/>
            <person name="Zambonelli A."/>
            <person name="Paolocci F."/>
            <person name="Nowrousian M."/>
            <person name="Ottonello S."/>
            <person name="Baldrian P."/>
            <person name="Spatafora J.W."/>
            <person name="Henrissat B."/>
            <person name="Nagy L.G."/>
            <person name="Aury J.M."/>
            <person name="Wincker P."/>
            <person name="Grigoriev I.V."/>
            <person name="Bonfante P."/>
            <person name="Martin F.M."/>
        </authorList>
    </citation>
    <scope>NUCLEOTIDE SEQUENCE [LARGE SCALE GENOMIC DNA]</scope>
    <source>
        <strain evidence="2 3">ATCC MYA-4762</strain>
    </source>
</reference>
<evidence type="ECO:0000256" key="1">
    <source>
        <dbReference type="SAM" id="MobiDB-lite"/>
    </source>
</evidence>
<protein>
    <submittedName>
        <fullName evidence="2">Uncharacterized protein</fullName>
    </submittedName>
</protein>
<dbReference type="AlphaFoldDB" id="A0A3N4LZE6"/>
<proteinExistence type="predicted"/>
<organism evidence="2 3">
    <name type="scientific">Terfezia boudieri ATCC MYA-4762</name>
    <dbReference type="NCBI Taxonomy" id="1051890"/>
    <lineage>
        <taxon>Eukaryota</taxon>
        <taxon>Fungi</taxon>
        <taxon>Dikarya</taxon>
        <taxon>Ascomycota</taxon>
        <taxon>Pezizomycotina</taxon>
        <taxon>Pezizomycetes</taxon>
        <taxon>Pezizales</taxon>
        <taxon>Pezizaceae</taxon>
        <taxon>Terfezia</taxon>
    </lineage>
</organism>
<evidence type="ECO:0000313" key="2">
    <source>
        <dbReference type="EMBL" id="RPB23445.1"/>
    </source>
</evidence>
<dbReference type="InParanoid" id="A0A3N4LZE6"/>
<keyword evidence="3" id="KW-1185">Reference proteome</keyword>
<evidence type="ECO:0000313" key="3">
    <source>
        <dbReference type="Proteomes" id="UP000267821"/>
    </source>
</evidence>
<dbReference type="Proteomes" id="UP000267821">
    <property type="component" value="Unassembled WGS sequence"/>
</dbReference>
<accession>A0A3N4LZE6</accession>